<evidence type="ECO:0000313" key="5">
    <source>
        <dbReference type="Proteomes" id="UP001560573"/>
    </source>
</evidence>
<reference evidence="4 5" key="1">
    <citation type="submission" date="2023-07" db="EMBL/GenBank/DDBJ databases">
        <authorList>
            <person name="Lian W.-H."/>
        </authorList>
    </citation>
    <scope>NUCLEOTIDE SEQUENCE [LARGE SCALE GENOMIC DNA]</scope>
    <source>
        <strain evidence="4 5">SYSU DXS3180</strain>
    </source>
</reference>
<keyword evidence="5" id="KW-1185">Reference proteome</keyword>
<dbReference type="Pfam" id="PF00246">
    <property type="entry name" value="Peptidase_M14"/>
    <property type="match status" value="1"/>
</dbReference>
<evidence type="ECO:0000259" key="2">
    <source>
        <dbReference type="Pfam" id="PF00246"/>
    </source>
</evidence>
<dbReference type="InterPro" id="IPR025295">
    <property type="entry name" value="eCIS_core_dom"/>
</dbReference>
<organism evidence="4 5">
    <name type="scientific">Danxiaibacter flavus</name>
    <dbReference type="NCBI Taxonomy" id="3049108"/>
    <lineage>
        <taxon>Bacteria</taxon>
        <taxon>Pseudomonadati</taxon>
        <taxon>Bacteroidota</taxon>
        <taxon>Chitinophagia</taxon>
        <taxon>Chitinophagales</taxon>
        <taxon>Chitinophagaceae</taxon>
        <taxon>Danxiaibacter</taxon>
    </lineage>
</organism>
<dbReference type="RefSeq" id="WP_369329562.1">
    <property type="nucleotide sequence ID" value="NZ_JAULBC010000003.1"/>
</dbReference>
<comment type="caution">
    <text evidence="4">The sequence shown here is derived from an EMBL/GenBank/DDBJ whole genome shotgun (WGS) entry which is preliminary data.</text>
</comment>
<dbReference type="EMBL" id="JAULBC010000003">
    <property type="protein sequence ID" value="MEX6688154.1"/>
    <property type="molecule type" value="Genomic_DNA"/>
</dbReference>
<evidence type="ECO:0000259" key="3">
    <source>
        <dbReference type="Pfam" id="PF13699"/>
    </source>
</evidence>
<feature type="compositionally biased region" description="Low complexity" evidence="1">
    <location>
        <begin position="1"/>
        <end position="24"/>
    </location>
</feature>
<evidence type="ECO:0000313" key="4">
    <source>
        <dbReference type="EMBL" id="MEX6688154.1"/>
    </source>
</evidence>
<feature type="domain" description="Peptidase M14" evidence="2">
    <location>
        <begin position="291"/>
        <end position="422"/>
    </location>
</feature>
<feature type="region of interest" description="Disordered" evidence="1">
    <location>
        <begin position="1"/>
        <end position="49"/>
    </location>
</feature>
<gene>
    <name evidence="4" type="ORF">QTN47_11645</name>
</gene>
<dbReference type="InterPro" id="IPR000834">
    <property type="entry name" value="Peptidase_M14"/>
</dbReference>
<dbReference type="Proteomes" id="UP001560573">
    <property type="component" value="Unassembled WGS sequence"/>
</dbReference>
<feature type="region of interest" description="Disordered" evidence="1">
    <location>
        <begin position="346"/>
        <end position="392"/>
    </location>
</feature>
<protein>
    <submittedName>
        <fullName evidence="4">DUF4157 domain-containing protein</fullName>
    </submittedName>
</protein>
<proteinExistence type="predicted"/>
<name>A0ABV3ZG35_9BACT</name>
<dbReference type="Pfam" id="PF13699">
    <property type="entry name" value="eCIS_core"/>
    <property type="match status" value="1"/>
</dbReference>
<dbReference type="SUPFAM" id="SSF53187">
    <property type="entry name" value="Zn-dependent exopeptidases"/>
    <property type="match status" value="1"/>
</dbReference>
<feature type="compositionally biased region" description="Basic and acidic residues" evidence="1">
    <location>
        <begin position="31"/>
        <end position="45"/>
    </location>
</feature>
<feature type="domain" description="eCIS core" evidence="3">
    <location>
        <begin position="89"/>
        <end position="162"/>
    </location>
</feature>
<dbReference type="Gene3D" id="3.40.630.10">
    <property type="entry name" value="Zn peptidases"/>
    <property type="match status" value="1"/>
</dbReference>
<sequence length="582" mass="64095">MQTFLQQSRSSSKNNNKNSASKNLKAQKKSRFADHSGDNAQHHFNDLIPYNSGREQTGLFFRNEHESKTEVDESLSHNIINSQGKGDKIDASTEVFMSGRIGADFSKIKIHTDDEAKEMTGRINARAFTVGNDIYFNEQQFQPQTTTGRHLLAHELVHIAQHLPGIRRKPLPTDRYGRPLGFVSTPEQEEYDKDTAEMREHLFDIMRNGFPGTKDNSYLQKLIDEKYEKGTDDYWLATNLLKYGPEALWPPALSAELRSKSIRNKWNFAEGSLGTTAGGQSVRSFYFPGQTDNHALIIAGVHGSELSGTEVVEILIEKLKTGPRPYYTVIIVPSLFPDNAAVAKSKPKQIETGENVGRYSSGTESTKHSTDPNRQFPEFGKAYDPSTKQDAKGRAIEPENIILLELIDRFRPARIASVHSNHDLDKAGIYADPRTDSTGIALGFDTDEALAKSMAGKAQSGGANIPGNKFKDEQPTNAIYPLDPAAAAAGKKQKRETGKGNSLGGWGSTAICDPSKPATNRPAMRIITVEVQFAKRSTDVAAAEQAKRKTELEAHADALREIFLGPNQVETALDPCPPATSP</sequence>
<evidence type="ECO:0000256" key="1">
    <source>
        <dbReference type="SAM" id="MobiDB-lite"/>
    </source>
</evidence>
<accession>A0ABV3ZG35</accession>